<name>A0A4D6C3B4_9CHLO</name>
<keyword evidence="2" id="KW-0132">Cell division</keyword>
<keyword evidence="2" id="KW-0131">Cell cycle</keyword>
<keyword evidence="1" id="KW-0472">Membrane</keyword>
<accession>A0A4D6C3B4</accession>
<protein>
    <submittedName>
        <fullName evidence="2">Cell division protein</fullName>
    </submittedName>
</protein>
<dbReference type="GO" id="GO:0051301">
    <property type="term" value="P:cell division"/>
    <property type="evidence" value="ECO:0007669"/>
    <property type="project" value="UniProtKB-KW"/>
</dbReference>
<evidence type="ECO:0000313" key="2">
    <source>
        <dbReference type="EMBL" id="QBX98246.1"/>
    </source>
</evidence>
<reference evidence="2" key="1">
    <citation type="journal article" date="2019" name="Genome Biol. Evol.">
        <title>Tracing the Evolution of the Plastome and Mitogenome in the Chloropicophyceae Uncovered Convergent tRNA Gene Losses and a Variant Plastid Genetic Code.</title>
        <authorList>
            <person name="Turmel M."/>
            <person name="Dos Santos A.L."/>
            <person name="Otis C."/>
            <person name="Sergerie R."/>
            <person name="Lemieux C."/>
        </authorList>
    </citation>
    <scope>NUCLEOTIDE SEQUENCE</scope>
</reference>
<dbReference type="AlphaFoldDB" id="A0A4D6C3B4"/>
<dbReference type="Gene3D" id="3.40.50.300">
    <property type="entry name" value="P-loop containing nucleotide triphosphate hydrolases"/>
    <property type="match status" value="1"/>
</dbReference>
<keyword evidence="2" id="KW-0934">Plastid</keyword>
<dbReference type="InterPro" id="IPR027417">
    <property type="entry name" value="P-loop_NTPase"/>
</dbReference>
<keyword evidence="1" id="KW-0812">Transmembrane</keyword>
<proteinExistence type="predicted"/>
<geneLocation type="chloroplast" evidence="2"/>
<organism evidence="2">
    <name type="scientific">Chloroparvula pacifica</name>
    <dbReference type="NCBI Taxonomy" id="1883388"/>
    <lineage>
        <taxon>Eukaryota</taxon>
        <taxon>Viridiplantae</taxon>
        <taxon>Chlorophyta</taxon>
        <taxon>Chloropicophyceae</taxon>
        <taxon>Chloropicales</taxon>
        <taxon>Chloropicaceae</taxon>
        <taxon>Chloroparvula</taxon>
    </lineage>
</organism>
<dbReference type="GeneID" id="40351287"/>
<dbReference type="EMBL" id="MK085995">
    <property type="protein sequence ID" value="QBX98246.1"/>
    <property type="molecule type" value="Genomic_DNA"/>
</dbReference>
<sequence length="959" mass="110511">MIFKSHDTVNSNYIYRLHYAKFLSSRLTKFVPFIKKNNAEKISIQLDQNKLSVQKIVGLEYLVLDSNKTTLKRRIFSLKKNKSILISKTTFNTVPESSINFTIKSKLISPRNTIIQKKQQNNTYKLKGPIVSDFPVNNLSQFENYNNWVRYNKNLILVSKNGRILHSKKWILRYICQESFGILDYLSNKEQELENLLITLLKQYQIDTNNPKVQSVLKEFVIVKGKTFTPINSKIILNEILQKNQSQSKINTFNQNIEANIDFEYSKQILWNRLKRIYLTENQTIKNSYPITPFNTELSNSLNELNLPSNSFNWTTRFFNVNKQLLLTKYNQLCNYCGSYYSNFYHSQFNKNWSYPQIEEKTWIKQKKLSIHYINNRQSKNNQNINSTSCSPNLTINNNKIYTTQRLNNFIHTSKGNSKQNRILSVNLIENSIINGPVFITWLYIIISLFIVTAFLTFGPFVQRRENSRKQVLGGKKSSSENWIDNFQSSLPKAYTKPILINKLSRVFTTLNSFITGSFIQIQVNISTKDTKNQIYSFIRTNFNQRDRWNLVSFAIMIRAAYQSLFPNNLKFALPKGLLIVAPQFADSLLIAKLIAREANLTLISIPSSFQGASPKTQLEFLTSYGKLYASKVSPCLVLVRDVDIYGQRVNYYQEKLHPFNQNPGSSWFTNTPPNGINKNLIQPFNKTGTWEQQVREINRLLYTRSSDDLILDSDNSIEISFYSTYCLSWDYTMKQIISLGIDKGRTVILNSRPETVTNDQSINRILAILDGLNKGTSIHVCATATSLANIDSAIIRHGRLPRVVCLTPELNKQRANKISYISIISTNNQTIQQFRKITHSNSIQSIYSNQSILYYKSNLLVGYNGNSYSTIPSSLAIITLSFLVETNTKARINNLYRYRLGAHWLIPAWWQTQVTDSSEVLPLFWIPCLDEPSIHENVSTGNALPAIIGIPGTFVKRV</sequence>
<keyword evidence="1" id="KW-1133">Transmembrane helix</keyword>
<gene>
    <name evidence="2" type="primary">ftsH</name>
</gene>
<feature type="transmembrane region" description="Helical" evidence="1">
    <location>
        <begin position="439"/>
        <end position="462"/>
    </location>
</feature>
<dbReference type="RefSeq" id="YP_009646567.1">
    <property type="nucleotide sequence ID" value="NC_042489.1"/>
</dbReference>
<evidence type="ECO:0000256" key="1">
    <source>
        <dbReference type="SAM" id="Phobius"/>
    </source>
</evidence>
<keyword evidence="2" id="KW-0150">Chloroplast</keyword>